<keyword evidence="4" id="KW-1133">Transmembrane helix</keyword>
<feature type="transmembrane region" description="Helical" evidence="4">
    <location>
        <begin position="331"/>
        <end position="352"/>
    </location>
</feature>
<evidence type="ECO:0000256" key="1">
    <source>
        <dbReference type="ARBA" id="ARBA00004236"/>
    </source>
</evidence>
<keyword evidence="3 4" id="KW-0472">Membrane</keyword>
<feature type="transmembrane region" description="Helical" evidence="4">
    <location>
        <begin position="116"/>
        <end position="133"/>
    </location>
</feature>
<evidence type="ECO:0000256" key="4">
    <source>
        <dbReference type="SAM" id="Phobius"/>
    </source>
</evidence>
<dbReference type="Proteomes" id="UP000604481">
    <property type="component" value="Unassembled WGS sequence"/>
</dbReference>
<name>A0A8J7K356_9NEIS</name>
<organism evidence="6 7">
    <name type="scientific">Chitinilyticum piscinae</name>
    <dbReference type="NCBI Taxonomy" id="2866724"/>
    <lineage>
        <taxon>Bacteria</taxon>
        <taxon>Pseudomonadati</taxon>
        <taxon>Pseudomonadota</taxon>
        <taxon>Betaproteobacteria</taxon>
        <taxon>Neisseriales</taxon>
        <taxon>Chitinibacteraceae</taxon>
        <taxon>Chitinilyticum</taxon>
    </lineage>
</organism>
<feature type="transmembrane region" description="Helical" evidence="4">
    <location>
        <begin position="265"/>
        <end position="282"/>
    </location>
</feature>
<evidence type="ECO:0000313" key="7">
    <source>
        <dbReference type="Proteomes" id="UP000604481"/>
    </source>
</evidence>
<protein>
    <submittedName>
        <fullName evidence="6">4Fe-4S binding protein</fullName>
    </submittedName>
</protein>
<sequence length="462" mass="51563">MACCGASRPVRQRFPARFGDVLRDHAHWLRRLQWLVVLVYLALLVIPAILPLPPDSARAFDHVTVAAQFMFWGIWWPFVLLSMVLMGRAWCGWLCPEGMLAEWSSERGRGGAIPRWIRWEGWPFLAFVLTTLYGQLVSVYQYPKAALLVLGGSTVAAMLAGYWYGRNKRVWCRYLCPVNGVFHLLAKLAPWHYRVDSEAWRKSKGQVIIPINCAPLVPLAQMKGAAQCHMCGRCSGYRDAIELAVRSPENEIVHVAHGDKWQARLILTGMMGIAVGAFQWSASPHLVSIKQALAAWLIERDVYWPLDDSAPWWLLTHYPELNDSFSWLDGALIAAYILGGGMLLGLAYAILLRIADACLPGKTAGSWTVLAQSFIPAAGCGVFLGLSMTTLTLLRHEGVSTGWAGPARAILLAVALLWSLRLFWRLAARRGGVLARRLLALLPAAAALALFGWQWVLLFWRW</sequence>
<evidence type="ECO:0000256" key="3">
    <source>
        <dbReference type="ARBA" id="ARBA00023136"/>
    </source>
</evidence>
<dbReference type="PANTHER" id="PTHR30224">
    <property type="entry name" value="ELECTRON TRANSPORT PROTEIN"/>
    <property type="match status" value="1"/>
</dbReference>
<feature type="domain" description="4Fe-4S ferredoxin-type" evidence="5">
    <location>
        <begin position="70"/>
        <end position="106"/>
    </location>
</feature>
<feature type="transmembrane region" description="Helical" evidence="4">
    <location>
        <begin position="32"/>
        <end position="50"/>
    </location>
</feature>
<accession>A0A8J7K356</accession>
<reference evidence="6 7" key="1">
    <citation type="submission" date="2020-10" db="EMBL/GenBank/DDBJ databases">
        <title>The genome sequence of Chitinilyticum litopenaei 4Y14.</title>
        <authorList>
            <person name="Liu Y."/>
        </authorList>
    </citation>
    <scope>NUCLEOTIDE SEQUENCE [LARGE SCALE GENOMIC DNA]</scope>
    <source>
        <strain evidence="6 7">4Y14</strain>
    </source>
</reference>
<comment type="caution">
    <text evidence="6">The sequence shown here is derived from an EMBL/GenBank/DDBJ whole genome shotgun (WGS) entry which is preliminary data.</text>
</comment>
<feature type="transmembrane region" description="Helical" evidence="4">
    <location>
        <begin position="145"/>
        <end position="165"/>
    </location>
</feature>
<keyword evidence="7" id="KW-1185">Reference proteome</keyword>
<keyword evidence="2" id="KW-1003">Cell membrane</keyword>
<feature type="domain" description="4Fe-4S ferredoxin-type" evidence="5">
    <location>
        <begin position="157"/>
        <end position="189"/>
    </location>
</feature>
<evidence type="ECO:0000259" key="5">
    <source>
        <dbReference type="Pfam" id="PF12801"/>
    </source>
</evidence>
<feature type="transmembrane region" description="Helical" evidence="4">
    <location>
        <begin position="406"/>
        <end position="426"/>
    </location>
</feature>
<dbReference type="AlphaFoldDB" id="A0A8J7K356"/>
<feature type="transmembrane region" description="Helical" evidence="4">
    <location>
        <begin position="438"/>
        <end position="460"/>
    </location>
</feature>
<comment type="subcellular location">
    <subcellularLocation>
        <location evidence="1">Cell membrane</location>
    </subcellularLocation>
</comment>
<evidence type="ECO:0000313" key="6">
    <source>
        <dbReference type="EMBL" id="MBE9610927.1"/>
    </source>
</evidence>
<dbReference type="Pfam" id="PF12801">
    <property type="entry name" value="Fer4_5"/>
    <property type="match status" value="2"/>
</dbReference>
<dbReference type="InterPro" id="IPR052378">
    <property type="entry name" value="NosR_regulator"/>
</dbReference>
<gene>
    <name evidence="6" type="ORF">INR99_16485</name>
</gene>
<dbReference type="InterPro" id="IPR017896">
    <property type="entry name" value="4Fe4S_Fe-S-bd"/>
</dbReference>
<dbReference type="EMBL" id="JADFUA010000015">
    <property type="protein sequence ID" value="MBE9610927.1"/>
    <property type="molecule type" value="Genomic_DNA"/>
</dbReference>
<dbReference type="PANTHER" id="PTHR30224:SF4">
    <property type="entry name" value="ELECTRON TRANSPORT PROTEIN YCCM-RELATED"/>
    <property type="match status" value="1"/>
</dbReference>
<dbReference type="GO" id="GO:0005886">
    <property type="term" value="C:plasma membrane"/>
    <property type="evidence" value="ECO:0007669"/>
    <property type="project" value="UniProtKB-SubCell"/>
</dbReference>
<keyword evidence="4" id="KW-0812">Transmembrane</keyword>
<evidence type="ECO:0000256" key="2">
    <source>
        <dbReference type="ARBA" id="ARBA00022475"/>
    </source>
</evidence>
<feature type="transmembrane region" description="Helical" evidence="4">
    <location>
        <begin position="364"/>
        <end position="386"/>
    </location>
</feature>
<proteinExistence type="predicted"/>
<feature type="transmembrane region" description="Helical" evidence="4">
    <location>
        <begin position="70"/>
        <end position="95"/>
    </location>
</feature>